<evidence type="ECO:0000256" key="1">
    <source>
        <dbReference type="SAM" id="MobiDB-lite"/>
    </source>
</evidence>
<feature type="region of interest" description="Disordered" evidence="1">
    <location>
        <begin position="1"/>
        <end position="75"/>
    </location>
</feature>
<feature type="compositionally biased region" description="Gly residues" evidence="1">
    <location>
        <begin position="11"/>
        <end position="24"/>
    </location>
</feature>
<name>A0A6A6FUA3_9PEZI</name>
<keyword evidence="3" id="KW-1185">Reference proteome</keyword>
<dbReference type="AlphaFoldDB" id="A0A6A6FUA3"/>
<evidence type="ECO:0000313" key="3">
    <source>
        <dbReference type="Proteomes" id="UP000799539"/>
    </source>
</evidence>
<organism evidence="2 3">
    <name type="scientific">Cercospora zeae-maydis SCOH1-5</name>
    <dbReference type="NCBI Taxonomy" id="717836"/>
    <lineage>
        <taxon>Eukaryota</taxon>
        <taxon>Fungi</taxon>
        <taxon>Dikarya</taxon>
        <taxon>Ascomycota</taxon>
        <taxon>Pezizomycotina</taxon>
        <taxon>Dothideomycetes</taxon>
        <taxon>Dothideomycetidae</taxon>
        <taxon>Mycosphaerellales</taxon>
        <taxon>Mycosphaerellaceae</taxon>
        <taxon>Cercospora</taxon>
    </lineage>
</organism>
<feature type="compositionally biased region" description="Polar residues" evidence="1">
    <location>
        <begin position="30"/>
        <end position="41"/>
    </location>
</feature>
<sequence length="111" mass="11594">MEPEIGIMGPESGGGGGGGGGGGKAAAASRHSSTVPPTVQNHVPLRVPKIRRHALTSPRQTQRHAQTKTPDTASSMARHLCIACPWLRLESENAGTILSRNRELPEGDGAR</sequence>
<accession>A0A6A6FUA3</accession>
<proteinExistence type="predicted"/>
<dbReference type="EMBL" id="ML992663">
    <property type="protein sequence ID" value="KAF2217007.1"/>
    <property type="molecule type" value="Genomic_DNA"/>
</dbReference>
<gene>
    <name evidence="2" type="ORF">CERZMDRAFT_80993</name>
</gene>
<reference evidence="2" key="1">
    <citation type="journal article" date="2020" name="Stud. Mycol.">
        <title>101 Dothideomycetes genomes: a test case for predicting lifestyles and emergence of pathogens.</title>
        <authorList>
            <person name="Haridas S."/>
            <person name="Albert R."/>
            <person name="Binder M."/>
            <person name="Bloem J."/>
            <person name="Labutti K."/>
            <person name="Salamov A."/>
            <person name="Andreopoulos B."/>
            <person name="Baker S."/>
            <person name="Barry K."/>
            <person name="Bills G."/>
            <person name="Bluhm B."/>
            <person name="Cannon C."/>
            <person name="Castanera R."/>
            <person name="Culley D."/>
            <person name="Daum C."/>
            <person name="Ezra D."/>
            <person name="Gonzalez J."/>
            <person name="Henrissat B."/>
            <person name="Kuo A."/>
            <person name="Liang C."/>
            <person name="Lipzen A."/>
            <person name="Lutzoni F."/>
            <person name="Magnuson J."/>
            <person name="Mondo S."/>
            <person name="Nolan M."/>
            <person name="Ohm R."/>
            <person name="Pangilinan J."/>
            <person name="Park H.-J."/>
            <person name="Ramirez L."/>
            <person name="Alfaro M."/>
            <person name="Sun H."/>
            <person name="Tritt A."/>
            <person name="Yoshinaga Y."/>
            <person name="Zwiers L.-H."/>
            <person name="Turgeon B."/>
            <person name="Goodwin S."/>
            <person name="Spatafora J."/>
            <person name="Crous P."/>
            <person name="Grigoriev I."/>
        </authorList>
    </citation>
    <scope>NUCLEOTIDE SEQUENCE</scope>
    <source>
        <strain evidence="2">SCOH1-5</strain>
    </source>
</reference>
<evidence type="ECO:0000313" key="2">
    <source>
        <dbReference type="EMBL" id="KAF2217007.1"/>
    </source>
</evidence>
<dbReference type="Proteomes" id="UP000799539">
    <property type="component" value="Unassembled WGS sequence"/>
</dbReference>
<protein>
    <submittedName>
        <fullName evidence="2">Uncharacterized protein</fullName>
    </submittedName>
</protein>